<keyword evidence="5 9" id="KW-0812">Transmembrane</keyword>
<evidence type="ECO:0000256" key="1">
    <source>
        <dbReference type="ARBA" id="ARBA00004429"/>
    </source>
</evidence>
<evidence type="ECO:0000256" key="2">
    <source>
        <dbReference type="ARBA" id="ARBA00022448"/>
    </source>
</evidence>
<evidence type="ECO:0000256" key="3">
    <source>
        <dbReference type="ARBA" id="ARBA00022475"/>
    </source>
</evidence>
<evidence type="ECO:0008006" key="12">
    <source>
        <dbReference type="Google" id="ProtNLM"/>
    </source>
</evidence>
<evidence type="ECO:0000256" key="7">
    <source>
        <dbReference type="ARBA" id="ARBA00023136"/>
    </source>
</evidence>
<keyword evidence="2" id="KW-0813">Transport</keyword>
<evidence type="ECO:0000313" key="11">
    <source>
        <dbReference type="Proteomes" id="UP000289238"/>
    </source>
</evidence>
<evidence type="ECO:0000256" key="9">
    <source>
        <dbReference type="SAM" id="Phobius"/>
    </source>
</evidence>
<evidence type="ECO:0000256" key="6">
    <source>
        <dbReference type="ARBA" id="ARBA00022989"/>
    </source>
</evidence>
<gene>
    <name evidence="10" type="ORF">DSM00_1200</name>
</gene>
<keyword evidence="4" id="KW-0997">Cell inner membrane</keyword>
<evidence type="ECO:0000256" key="8">
    <source>
        <dbReference type="ARBA" id="ARBA00035655"/>
    </source>
</evidence>
<reference evidence="10 11" key="1">
    <citation type="submission" date="2018-07" db="EMBL/GenBank/DDBJ databases">
        <title>Leeuwenhoekiella genomics.</title>
        <authorList>
            <person name="Tahon G."/>
            <person name="Willems A."/>
        </authorList>
    </citation>
    <scope>NUCLEOTIDE SEQUENCE [LARGE SCALE GENOMIC DNA]</scope>
    <source>
        <strain evidence="10 11">LMG 22550</strain>
    </source>
</reference>
<keyword evidence="7 9" id="KW-0472">Membrane</keyword>
<name>A0A4Q0PAD5_9FLAO</name>
<dbReference type="EMBL" id="QOVM01000002">
    <property type="protein sequence ID" value="RXG23585.1"/>
    <property type="molecule type" value="Genomic_DNA"/>
</dbReference>
<accession>A0A4Q0PAD5</accession>
<comment type="similarity">
    <text evidence="8">Belongs to the TsuA/YedE (TC 9.B.102) family.</text>
</comment>
<evidence type="ECO:0000256" key="4">
    <source>
        <dbReference type="ARBA" id="ARBA00022519"/>
    </source>
</evidence>
<keyword evidence="6 9" id="KW-1133">Transmembrane helix</keyword>
<organism evidence="10 11">
    <name type="scientific">Leeuwenhoekiella aequorea</name>
    <dbReference type="NCBI Taxonomy" id="283736"/>
    <lineage>
        <taxon>Bacteria</taxon>
        <taxon>Pseudomonadati</taxon>
        <taxon>Bacteroidota</taxon>
        <taxon>Flavobacteriia</taxon>
        <taxon>Flavobacteriales</taxon>
        <taxon>Flavobacteriaceae</taxon>
        <taxon>Leeuwenhoekiella</taxon>
    </lineage>
</organism>
<dbReference type="Pfam" id="PF04143">
    <property type="entry name" value="Sulf_transp"/>
    <property type="match status" value="1"/>
</dbReference>
<feature type="transmembrane region" description="Helical" evidence="9">
    <location>
        <begin position="148"/>
        <end position="167"/>
    </location>
</feature>
<evidence type="ECO:0000256" key="5">
    <source>
        <dbReference type="ARBA" id="ARBA00022692"/>
    </source>
</evidence>
<comment type="caution">
    <text evidence="10">The sequence shown here is derived from an EMBL/GenBank/DDBJ whole genome shotgun (WGS) entry which is preliminary data.</text>
</comment>
<dbReference type="InterPro" id="IPR007272">
    <property type="entry name" value="Sulf_transp_TsuA/YedE"/>
</dbReference>
<sequence>MLRTANASLTLFADLQFEIIQNTITMNLINEPWPWYVAGPLIALTMFILLYVGKQFGMSSNLRTLCSASGAGKASDFFKFNWKEERWNLIVMIGAVIGGFIASQFMSNNTVEIAPSVVETLNEYGIYSAGEAYMPTEIFSNEALSNPLNWLLLISGGFLVGFGARYAGGCTSGHAISGLSNLQLPSLIAVIGFFAGGLIMIHFIYPLIFIS</sequence>
<feature type="transmembrane region" description="Helical" evidence="9">
    <location>
        <begin position="33"/>
        <end position="53"/>
    </location>
</feature>
<dbReference type="PANTHER" id="PTHR30574:SF1">
    <property type="entry name" value="SULPHUR TRANSPORT DOMAIN-CONTAINING PROTEIN"/>
    <property type="match status" value="1"/>
</dbReference>
<feature type="transmembrane region" description="Helical" evidence="9">
    <location>
        <begin position="187"/>
        <end position="208"/>
    </location>
</feature>
<proteinExistence type="inferred from homology"/>
<evidence type="ECO:0000313" key="10">
    <source>
        <dbReference type="EMBL" id="RXG23585.1"/>
    </source>
</evidence>
<dbReference type="PANTHER" id="PTHR30574">
    <property type="entry name" value="INNER MEMBRANE PROTEIN YEDE"/>
    <property type="match status" value="1"/>
</dbReference>
<comment type="subcellular location">
    <subcellularLocation>
        <location evidence="1">Cell inner membrane</location>
        <topology evidence="1">Multi-pass membrane protein</topology>
    </subcellularLocation>
</comment>
<protein>
    <recommendedName>
        <fullName evidence="12">Sulphur transport domain-containing protein</fullName>
    </recommendedName>
</protein>
<feature type="transmembrane region" description="Helical" evidence="9">
    <location>
        <begin position="87"/>
        <end position="106"/>
    </location>
</feature>
<dbReference type="GO" id="GO:0005886">
    <property type="term" value="C:plasma membrane"/>
    <property type="evidence" value="ECO:0007669"/>
    <property type="project" value="UniProtKB-SubCell"/>
</dbReference>
<keyword evidence="3" id="KW-1003">Cell membrane</keyword>
<dbReference type="AlphaFoldDB" id="A0A4Q0PAD5"/>
<keyword evidence="11" id="KW-1185">Reference proteome</keyword>
<dbReference type="Proteomes" id="UP000289238">
    <property type="component" value="Unassembled WGS sequence"/>
</dbReference>